<feature type="domain" description="Carboxymuconolactone decarboxylase-like" evidence="1">
    <location>
        <begin position="30"/>
        <end position="112"/>
    </location>
</feature>
<protein>
    <submittedName>
        <fullName evidence="2">Carboxymuconolactone decarboxylase family protein</fullName>
    </submittedName>
</protein>
<dbReference type="EMBL" id="JAGYPE020000006">
    <property type="protein sequence ID" value="MCH6264951.1"/>
    <property type="molecule type" value="Genomic_DNA"/>
</dbReference>
<proteinExistence type="predicted"/>
<accession>A0A942T2J4</accession>
<dbReference type="RefSeq" id="WP_213143898.1">
    <property type="nucleotide sequence ID" value="NZ_JAGYPE020000006.1"/>
</dbReference>
<dbReference type="PANTHER" id="PTHR33930">
    <property type="entry name" value="ALKYL HYDROPEROXIDE REDUCTASE AHPD"/>
    <property type="match status" value="1"/>
</dbReference>
<comment type="caution">
    <text evidence="2">The sequence shown here is derived from an EMBL/GenBank/DDBJ whole genome shotgun (WGS) entry which is preliminary data.</text>
</comment>
<name>A0A942T2J4_9BACI</name>
<dbReference type="SUPFAM" id="SSF69118">
    <property type="entry name" value="AhpD-like"/>
    <property type="match status" value="2"/>
</dbReference>
<dbReference type="AlphaFoldDB" id="A0A942T2J4"/>
<dbReference type="Proteomes" id="UP000677265">
    <property type="component" value="Unassembled WGS sequence"/>
</dbReference>
<dbReference type="Pfam" id="PF02627">
    <property type="entry name" value="CMD"/>
    <property type="match status" value="2"/>
</dbReference>
<reference evidence="2" key="1">
    <citation type="submission" date="2021-05" db="EMBL/GenBank/DDBJ databases">
        <title>Novel Bacillus species.</title>
        <authorList>
            <person name="Liu G."/>
        </authorList>
    </citation>
    <scope>NUCLEOTIDE SEQUENCE</scope>
    <source>
        <strain evidence="2 4">FJAT-50051</strain>
    </source>
</reference>
<dbReference type="GO" id="GO:0051920">
    <property type="term" value="F:peroxiredoxin activity"/>
    <property type="evidence" value="ECO:0007669"/>
    <property type="project" value="InterPro"/>
</dbReference>
<sequence length="246" mass="27083">MSTEFNGLEFFEKVYGQVPEWVAKMHHFAPKALEYYTKLRGEILVDGALSKKEKELILVGINAARRYERSMIYHTKGAIDSGATLEELADILSVCIISRGIPAWFTGVKALEYAVSDLGVMQGDGSPASILEDEEVSALAYYEKEAGGELPGWVKVLHQYNPACLEGYADLRKTVLRDHVVSRKLKELVLVGINVAEMYPKGIELHTQGAKKFGATDAEIADVSLVALLTAGIPAWFEGSDFLEVK</sequence>
<evidence type="ECO:0000313" key="4">
    <source>
        <dbReference type="Proteomes" id="UP000677265"/>
    </source>
</evidence>
<keyword evidence="4" id="KW-1185">Reference proteome</keyword>
<dbReference type="EMBL" id="JAGYPE010000004">
    <property type="protein sequence ID" value="MBS4183973.1"/>
    <property type="molecule type" value="Genomic_DNA"/>
</dbReference>
<evidence type="ECO:0000313" key="2">
    <source>
        <dbReference type="EMBL" id="MBS4183973.1"/>
    </source>
</evidence>
<dbReference type="PANTHER" id="PTHR33930:SF2">
    <property type="entry name" value="BLR3452 PROTEIN"/>
    <property type="match status" value="1"/>
</dbReference>
<dbReference type="Gene3D" id="1.20.1290.10">
    <property type="entry name" value="AhpD-like"/>
    <property type="match status" value="2"/>
</dbReference>
<evidence type="ECO:0000313" key="3">
    <source>
        <dbReference type="EMBL" id="MCH6264951.1"/>
    </source>
</evidence>
<feature type="domain" description="Carboxymuconolactone decarboxylase-like" evidence="1">
    <location>
        <begin position="162"/>
        <end position="238"/>
    </location>
</feature>
<dbReference type="InterPro" id="IPR003779">
    <property type="entry name" value="CMD-like"/>
</dbReference>
<organism evidence="2">
    <name type="scientific">Neobacillus citreus</name>
    <dbReference type="NCBI Taxonomy" id="2833578"/>
    <lineage>
        <taxon>Bacteria</taxon>
        <taxon>Bacillati</taxon>
        <taxon>Bacillota</taxon>
        <taxon>Bacilli</taxon>
        <taxon>Bacillales</taxon>
        <taxon>Bacillaceae</taxon>
        <taxon>Neobacillus</taxon>
    </lineage>
</organism>
<gene>
    <name evidence="3" type="ORF">KHB02_005360</name>
    <name evidence="2" type="ORF">KHB02_21515</name>
</gene>
<dbReference type="InterPro" id="IPR029032">
    <property type="entry name" value="AhpD-like"/>
</dbReference>
<evidence type="ECO:0000259" key="1">
    <source>
        <dbReference type="Pfam" id="PF02627"/>
    </source>
</evidence>